<reference evidence="3" key="1">
    <citation type="submission" date="2025-08" db="UniProtKB">
        <authorList>
            <consortium name="RefSeq"/>
        </authorList>
    </citation>
    <scope>IDENTIFICATION</scope>
</reference>
<sequence length="241" mass="27555">MTMNQDTDETKFEDTMKPNEVFRMAKALRTDHRCTHNERGNVVYKNTRTINQDTDETKFEDTMKLNEVFRMAKALKTGHRCTHDEGGNVVCKNTRTINQDTDETNFKDTMKPNEVCRAAKALKTKSSSKPVAITIILAENTLQRSQHYKHCVQDDSGSGVCTFVVNPDTDDQHPYTVPRDDEHQPHAANKNDQSGYDSVDVARGRHDDDDQVLVLLSQSDYKRLLKHNQARNIKLNRITMG</sequence>
<keyword evidence="2" id="KW-1185">Reference proteome</keyword>
<evidence type="ECO:0000313" key="2">
    <source>
        <dbReference type="Proteomes" id="UP001652582"/>
    </source>
</evidence>
<name>A0ABM3LVI2_BICAN</name>
<dbReference type="Proteomes" id="UP001652582">
    <property type="component" value="Chromosome 18"/>
</dbReference>
<gene>
    <name evidence="3" type="primary">LOC128198985</name>
</gene>
<protein>
    <submittedName>
        <fullName evidence="3">Uncharacterized protein LOC128198985 isoform X1</fullName>
    </submittedName>
</protein>
<dbReference type="GeneID" id="128198985"/>
<feature type="compositionally biased region" description="Basic and acidic residues" evidence="1">
    <location>
        <begin position="171"/>
        <end position="185"/>
    </location>
</feature>
<evidence type="ECO:0000313" key="3">
    <source>
        <dbReference type="RefSeq" id="XP_052743077.1"/>
    </source>
</evidence>
<proteinExistence type="predicted"/>
<organism evidence="2 3">
    <name type="scientific">Bicyclus anynana</name>
    <name type="common">Squinting bush brown butterfly</name>
    <dbReference type="NCBI Taxonomy" id="110368"/>
    <lineage>
        <taxon>Eukaryota</taxon>
        <taxon>Metazoa</taxon>
        <taxon>Ecdysozoa</taxon>
        <taxon>Arthropoda</taxon>
        <taxon>Hexapoda</taxon>
        <taxon>Insecta</taxon>
        <taxon>Pterygota</taxon>
        <taxon>Neoptera</taxon>
        <taxon>Endopterygota</taxon>
        <taxon>Lepidoptera</taxon>
        <taxon>Glossata</taxon>
        <taxon>Ditrysia</taxon>
        <taxon>Papilionoidea</taxon>
        <taxon>Nymphalidae</taxon>
        <taxon>Satyrinae</taxon>
        <taxon>Satyrini</taxon>
        <taxon>Mycalesina</taxon>
        <taxon>Bicyclus</taxon>
    </lineage>
</organism>
<accession>A0ABM3LVI2</accession>
<dbReference type="RefSeq" id="XP_052743077.1">
    <property type="nucleotide sequence ID" value="XM_052887117.1"/>
</dbReference>
<evidence type="ECO:0000256" key="1">
    <source>
        <dbReference type="SAM" id="MobiDB-lite"/>
    </source>
</evidence>
<feature type="region of interest" description="Disordered" evidence="1">
    <location>
        <begin position="171"/>
        <end position="203"/>
    </location>
</feature>